<reference evidence="9" key="1">
    <citation type="journal article" date="2019" name="Int. J. Syst. Evol. Microbiol.">
        <title>The Global Catalogue of Microorganisms (GCM) 10K type strain sequencing project: providing services to taxonomists for standard genome sequencing and annotation.</title>
        <authorList>
            <consortium name="The Broad Institute Genomics Platform"/>
            <consortium name="The Broad Institute Genome Sequencing Center for Infectious Disease"/>
            <person name="Wu L."/>
            <person name="Ma J."/>
        </authorList>
    </citation>
    <scope>NUCLEOTIDE SEQUENCE [LARGE SCALE GENOMIC DNA]</scope>
    <source>
        <strain evidence="9">JCM 1407</strain>
    </source>
</reference>
<keyword evidence="4 6" id="KW-0805">Transcription regulation</keyword>
<dbReference type="PANTHER" id="PTHR11078:SF3">
    <property type="entry name" value="ANTITERMINATION NUSB DOMAIN-CONTAINING PROTEIN"/>
    <property type="match status" value="1"/>
</dbReference>
<evidence type="ECO:0000256" key="1">
    <source>
        <dbReference type="ARBA" id="ARBA00005952"/>
    </source>
</evidence>
<evidence type="ECO:0000256" key="2">
    <source>
        <dbReference type="ARBA" id="ARBA00022814"/>
    </source>
</evidence>
<comment type="function">
    <text evidence="6">Involved in transcription antitermination. Required for transcription of ribosomal RNA (rRNA) genes. Binds specifically to the boxA antiterminator sequence of the ribosomal RNA (rrn) operons.</text>
</comment>
<evidence type="ECO:0000256" key="3">
    <source>
        <dbReference type="ARBA" id="ARBA00022884"/>
    </source>
</evidence>
<dbReference type="InterPro" id="IPR011605">
    <property type="entry name" value="NusB_fam"/>
</dbReference>
<dbReference type="Gene3D" id="1.10.940.10">
    <property type="entry name" value="NusB-like"/>
    <property type="match status" value="1"/>
</dbReference>
<evidence type="ECO:0000313" key="9">
    <source>
        <dbReference type="Proteomes" id="UP001501510"/>
    </source>
</evidence>
<evidence type="ECO:0000256" key="6">
    <source>
        <dbReference type="HAMAP-Rule" id="MF_00073"/>
    </source>
</evidence>
<dbReference type="InterPro" id="IPR006027">
    <property type="entry name" value="NusB_RsmB_TIM44"/>
</dbReference>
<dbReference type="Proteomes" id="UP001501510">
    <property type="component" value="Unassembled WGS sequence"/>
</dbReference>
<comment type="caution">
    <text evidence="8">The sequence shown here is derived from an EMBL/GenBank/DDBJ whole genome shotgun (WGS) entry which is preliminary data.</text>
</comment>
<dbReference type="Pfam" id="PF01029">
    <property type="entry name" value="NusB"/>
    <property type="match status" value="1"/>
</dbReference>
<comment type="similarity">
    <text evidence="1 6">Belongs to the NusB family.</text>
</comment>
<keyword evidence="5 6" id="KW-0804">Transcription</keyword>
<organism evidence="8 9">
    <name type="scientific">Clostridium oceanicum</name>
    <dbReference type="NCBI Taxonomy" id="1543"/>
    <lineage>
        <taxon>Bacteria</taxon>
        <taxon>Bacillati</taxon>
        <taxon>Bacillota</taxon>
        <taxon>Clostridia</taxon>
        <taxon>Eubacteriales</taxon>
        <taxon>Clostridiaceae</taxon>
        <taxon>Clostridium</taxon>
    </lineage>
</organism>
<name>A0ABP3UXE3_9CLOT</name>
<keyword evidence="2 6" id="KW-0889">Transcription antitermination</keyword>
<dbReference type="SUPFAM" id="SSF48013">
    <property type="entry name" value="NusB-like"/>
    <property type="match status" value="1"/>
</dbReference>
<evidence type="ECO:0000259" key="7">
    <source>
        <dbReference type="Pfam" id="PF01029"/>
    </source>
</evidence>
<sequence>MSRRKSREISMKLLFQSIINKESYKEVLEDVQNLQSFHKGTDGDEELEKDKEGIDLENIDMEYVDKVLKGVEENVKDIDDKIQKNLINWKINRLSKIDLTILRLCTYELLYEEDIPNKVSINEAIELAKKYSTEKSASFINGVLGNMVK</sequence>
<dbReference type="InterPro" id="IPR035926">
    <property type="entry name" value="NusB-like_sf"/>
</dbReference>
<proteinExistence type="inferred from homology"/>
<evidence type="ECO:0000256" key="5">
    <source>
        <dbReference type="ARBA" id="ARBA00023163"/>
    </source>
</evidence>
<dbReference type="RefSeq" id="WP_343762295.1">
    <property type="nucleotide sequence ID" value="NZ_BAAACG010000010.1"/>
</dbReference>
<gene>
    <name evidence="6 8" type="primary">nusB</name>
    <name evidence="8" type="ORF">GCM10008906_27310</name>
</gene>
<dbReference type="EMBL" id="BAAACG010000010">
    <property type="protein sequence ID" value="GAA0743479.1"/>
    <property type="molecule type" value="Genomic_DNA"/>
</dbReference>
<accession>A0ABP3UXE3</accession>
<dbReference type="HAMAP" id="MF_00073">
    <property type="entry name" value="NusB"/>
    <property type="match status" value="1"/>
</dbReference>
<dbReference type="NCBIfam" id="TIGR01951">
    <property type="entry name" value="nusB"/>
    <property type="match status" value="1"/>
</dbReference>
<feature type="domain" description="NusB/RsmB/TIM44" evidence="7">
    <location>
        <begin position="4"/>
        <end position="149"/>
    </location>
</feature>
<dbReference type="PANTHER" id="PTHR11078">
    <property type="entry name" value="N UTILIZATION SUBSTANCE PROTEIN B-RELATED"/>
    <property type="match status" value="1"/>
</dbReference>
<protein>
    <recommendedName>
        <fullName evidence="6">Transcription antitermination protein NusB</fullName>
    </recommendedName>
    <alternativeName>
        <fullName evidence="6">Antitermination factor NusB</fullName>
    </alternativeName>
</protein>
<evidence type="ECO:0000256" key="4">
    <source>
        <dbReference type="ARBA" id="ARBA00023015"/>
    </source>
</evidence>
<evidence type="ECO:0000313" key="8">
    <source>
        <dbReference type="EMBL" id="GAA0743479.1"/>
    </source>
</evidence>
<keyword evidence="3 6" id="KW-0694">RNA-binding</keyword>
<keyword evidence="9" id="KW-1185">Reference proteome</keyword>